<dbReference type="Proteomes" id="UP000703269">
    <property type="component" value="Unassembled WGS sequence"/>
</dbReference>
<comment type="caution">
    <text evidence="4">The sequence shown here is derived from an EMBL/GenBank/DDBJ whole genome shotgun (WGS) entry which is preliminary data.</text>
</comment>
<feature type="transmembrane region" description="Helical" evidence="2">
    <location>
        <begin position="49"/>
        <end position="69"/>
    </location>
</feature>
<organism evidence="4 5">
    <name type="scientific">Phanerochaete sordida</name>
    <dbReference type="NCBI Taxonomy" id="48140"/>
    <lineage>
        <taxon>Eukaryota</taxon>
        <taxon>Fungi</taxon>
        <taxon>Dikarya</taxon>
        <taxon>Basidiomycota</taxon>
        <taxon>Agaricomycotina</taxon>
        <taxon>Agaricomycetes</taxon>
        <taxon>Polyporales</taxon>
        <taxon>Phanerochaetaceae</taxon>
        <taxon>Phanerochaete</taxon>
    </lineage>
</organism>
<name>A0A9P3G4B1_9APHY</name>
<dbReference type="Pfam" id="PF20151">
    <property type="entry name" value="DUF6533"/>
    <property type="match status" value="1"/>
</dbReference>
<feature type="domain" description="DUF6533" evidence="3">
    <location>
        <begin position="19"/>
        <end position="61"/>
    </location>
</feature>
<evidence type="ECO:0000313" key="4">
    <source>
        <dbReference type="EMBL" id="GJE87991.1"/>
    </source>
</evidence>
<keyword evidence="5" id="KW-1185">Reference proteome</keyword>
<dbReference type="InterPro" id="IPR045340">
    <property type="entry name" value="DUF6533"/>
</dbReference>
<feature type="transmembrane region" description="Helical" evidence="2">
    <location>
        <begin position="12"/>
        <end position="28"/>
    </location>
</feature>
<keyword evidence="2" id="KW-0472">Membrane</keyword>
<dbReference type="EMBL" id="BPQB01000008">
    <property type="protein sequence ID" value="GJE87991.1"/>
    <property type="molecule type" value="Genomic_DNA"/>
</dbReference>
<protein>
    <recommendedName>
        <fullName evidence="3">DUF6533 domain-containing protein</fullName>
    </recommendedName>
</protein>
<dbReference type="AlphaFoldDB" id="A0A9P3G4B1"/>
<feature type="region of interest" description="Disordered" evidence="1">
    <location>
        <begin position="173"/>
        <end position="193"/>
    </location>
</feature>
<evidence type="ECO:0000256" key="1">
    <source>
        <dbReference type="SAM" id="MobiDB-lite"/>
    </source>
</evidence>
<evidence type="ECO:0000313" key="5">
    <source>
        <dbReference type="Proteomes" id="UP000703269"/>
    </source>
</evidence>
<sequence length="217" mass="24915">MDTPPVTLQTQFFSQTALTLCAAVVLLYDHIITFDIEYRRIWRRPWRKASAMFLLNRYVAFFTIPATIYTDFPPVSTPKLQALHALPSNRDWDHAAYRRRQPTSACVCPIRARPSHRGRCRARRGRRRRHRRVVYYGAESERRRGGVPSDDQQRDCESLGHRLGVPLCVRRPHLRPDADQGSQGPCTAGASPTGAFGYDHLPRRCGVFCRNGLRSVR</sequence>
<keyword evidence="2" id="KW-0812">Transmembrane</keyword>
<gene>
    <name evidence="4" type="ORF">PsYK624_040740</name>
</gene>
<evidence type="ECO:0000256" key="2">
    <source>
        <dbReference type="SAM" id="Phobius"/>
    </source>
</evidence>
<accession>A0A9P3G4B1</accession>
<keyword evidence="2" id="KW-1133">Transmembrane helix</keyword>
<proteinExistence type="predicted"/>
<evidence type="ECO:0000259" key="3">
    <source>
        <dbReference type="Pfam" id="PF20151"/>
    </source>
</evidence>
<reference evidence="4 5" key="1">
    <citation type="submission" date="2021-08" db="EMBL/GenBank/DDBJ databases">
        <title>Draft Genome Sequence of Phanerochaete sordida strain YK-624.</title>
        <authorList>
            <person name="Mori T."/>
            <person name="Dohra H."/>
            <person name="Suzuki T."/>
            <person name="Kawagishi H."/>
            <person name="Hirai H."/>
        </authorList>
    </citation>
    <scope>NUCLEOTIDE SEQUENCE [LARGE SCALE GENOMIC DNA]</scope>
    <source>
        <strain evidence="4 5">YK-624</strain>
    </source>
</reference>